<reference evidence="1" key="1">
    <citation type="submission" date="2014-11" db="EMBL/GenBank/DDBJ databases">
        <authorList>
            <person name="Amaro Gonzalez C."/>
        </authorList>
    </citation>
    <scope>NUCLEOTIDE SEQUENCE</scope>
</reference>
<proteinExistence type="predicted"/>
<protein>
    <submittedName>
        <fullName evidence="1">Uncharacterized protein</fullName>
    </submittedName>
</protein>
<organism evidence="1">
    <name type="scientific">Anguilla anguilla</name>
    <name type="common">European freshwater eel</name>
    <name type="synonym">Muraena anguilla</name>
    <dbReference type="NCBI Taxonomy" id="7936"/>
    <lineage>
        <taxon>Eukaryota</taxon>
        <taxon>Metazoa</taxon>
        <taxon>Chordata</taxon>
        <taxon>Craniata</taxon>
        <taxon>Vertebrata</taxon>
        <taxon>Euteleostomi</taxon>
        <taxon>Actinopterygii</taxon>
        <taxon>Neopterygii</taxon>
        <taxon>Teleostei</taxon>
        <taxon>Anguilliformes</taxon>
        <taxon>Anguillidae</taxon>
        <taxon>Anguilla</taxon>
    </lineage>
</organism>
<sequence length="19" mass="2343">MWGEQICNKFSCHTKMGWR</sequence>
<dbReference type="EMBL" id="GBXM01051854">
    <property type="protein sequence ID" value="JAH56723.1"/>
    <property type="molecule type" value="Transcribed_RNA"/>
</dbReference>
<dbReference type="AlphaFoldDB" id="A0A0E9TVK1"/>
<accession>A0A0E9TVK1</accession>
<reference evidence="1" key="2">
    <citation type="journal article" date="2015" name="Fish Shellfish Immunol.">
        <title>Early steps in the European eel (Anguilla anguilla)-Vibrio vulnificus interaction in the gills: Role of the RtxA13 toxin.</title>
        <authorList>
            <person name="Callol A."/>
            <person name="Pajuelo D."/>
            <person name="Ebbesson L."/>
            <person name="Teles M."/>
            <person name="MacKenzie S."/>
            <person name="Amaro C."/>
        </authorList>
    </citation>
    <scope>NUCLEOTIDE SEQUENCE</scope>
</reference>
<name>A0A0E9TVK1_ANGAN</name>
<evidence type="ECO:0000313" key="1">
    <source>
        <dbReference type="EMBL" id="JAH56723.1"/>
    </source>
</evidence>